<gene>
    <name evidence="2" type="ORF">FHP05_02510</name>
</gene>
<dbReference type="Proteomes" id="UP000321574">
    <property type="component" value="Unassembled WGS sequence"/>
</dbReference>
<dbReference type="InterPro" id="IPR036812">
    <property type="entry name" value="NAD(P)_OxRdtase_dom_sf"/>
</dbReference>
<protein>
    <submittedName>
        <fullName evidence="2">Aldo/keto reductase</fullName>
    </submittedName>
</protein>
<dbReference type="AlphaFoldDB" id="A0A5C8P3N0"/>
<keyword evidence="3" id="KW-1185">Reference proteome</keyword>
<organism evidence="2 3">
    <name type="scientific">Cerasibacillus terrae</name>
    <dbReference type="NCBI Taxonomy" id="2498845"/>
    <lineage>
        <taxon>Bacteria</taxon>
        <taxon>Bacillati</taxon>
        <taxon>Bacillota</taxon>
        <taxon>Bacilli</taxon>
        <taxon>Bacillales</taxon>
        <taxon>Bacillaceae</taxon>
        <taxon>Cerasibacillus</taxon>
    </lineage>
</organism>
<dbReference type="OrthoDB" id="9773828at2"/>
<dbReference type="PRINTS" id="PR00069">
    <property type="entry name" value="ALDKETRDTASE"/>
</dbReference>
<dbReference type="Pfam" id="PF00248">
    <property type="entry name" value="Aldo_ket_red"/>
    <property type="match status" value="1"/>
</dbReference>
<dbReference type="EMBL" id="VDUW01000001">
    <property type="protein sequence ID" value="TXL67914.1"/>
    <property type="molecule type" value="Genomic_DNA"/>
</dbReference>
<reference evidence="2 3" key="1">
    <citation type="submission" date="2019-06" db="EMBL/GenBank/DDBJ databases">
        <title>Cerasibacillus sp. nov., isolated from maize field.</title>
        <authorList>
            <person name="Lin S.-Y."/>
            <person name="Tsai C.-F."/>
            <person name="Young C.-C."/>
        </authorList>
    </citation>
    <scope>NUCLEOTIDE SEQUENCE [LARGE SCALE GENOMIC DNA]</scope>
    <source>
        <strain evidence="2 3">CC-CFT480</strain>
    </source>
</reference>
<dbReference type="PANTHER" id="PTHR43312:SF1">
    <property type="entry name" value="NADP-DEPENDENT OXIDOREDUCTASE DOMAIN-CONTAINING PROTEIN"/>
    <property type="match status" value="1"/>
</dbReference>
<dbReference type="PANTHER" id="PTHR43312">
    <property type="entry name" value="D-THREO-ALDOSE 1-DEHYDROGENASE"/>
    <property type="match status" value="1"/>
</dbReference>
<dbReference type="GO" id="GO:0016491">
    <property type="term" value="F:oxidoreductase activity"/>
    <property type="evidence" value="ECO:0007669"/>
    <property type="project" value="InterPro"/>
</dbReference>
<dbReference type="InterPro" id="IPR023210">
    <property type="entry name" value="NADP_OxRdtase_dom"/>
</dbReference>
<evidence type="ECO:0000313" key="2">
    <source>
        <dbReference type="EMBL" id="TXL67914.1"/>
    </source>
</evidence>
<name>A0A5C8P3N0_9BACI</name>
<accession>A0A5C8P3N0</accession>
<dbReference type="InterPro" id="IPR053135">
    <property type="entry name" value="AKR2_Oxidoreductase"/>
</dbReference>
<evidence type="ECO:0000313" key="3">
    <source>
        <dbReference type="Proteomes" id="UP000321574"/>
    </source>
</evidence>
<proteinExistence type="predicted"/>
<evidence type="ECO:0000259" key="1">
    <source>
        <dbReference type="Pfam" id="PF00248"/>
    </source>
</evidence>
<sequence length="306" mass="34887">MKKKRLGKSDLCISELTLGTMSLGTNKQDAERIIDYALDNGINHLDTADLYDFGKNEEIIGEVIKKKRDQIILTTKVGNHFDSEKRDWFWDPSKKYIKTAVKESLRRLQTDYIDFYMLHGGTIDDPIEETIDAFEQLKKEGLIRAYGISSIRPNVIREYVKHSNIDAVMMQYNLLDRRPEEEILSLLESNGISVLARGPLAKGMLSSNGNHIIQEKGADGYLDYTVTELQTIFKELSSYLEEGQFMNELALKYILKSSVVSSAVFGASSLEQIKENIHIHLNTPMNGTIYRKIQELTKPISYASHR</sequence>
<comment type="caution">
    <text evidence="2">The sequence shown here is derived from an EMBL/GenBank/DDBJ whole genome shotgun (WGS) entry which is preliminary data.</text>
</comment>
<dbReference type="Gene3D" id="3.20.20.100">
    <property type="entry name" value="NADP-dependent oxidoreductase domain"/>
    <property type="match status" value="1"/>
</dbReference>
<dbReference type="RefSeq" id="WP_147665651.1">
    <property type="nucleotide sequence ID" value="NZ_VDUW01000001.1"/>
</dbReference>
<feature type="domain" description="NADP-dependent oxidoreductase" evidence="1">
    <location>
        <begin position="15"/>
        <end position="280"/>
    </location>
</feature>
<dbReference type="SUPFAM" id="SSF51430">
    <property type="entry name" value="NAD(P)-linked oxidoreductase"/>
    <property type="match status" value="1"/>
</dbReference>
<dbReference type="CDD" id="cd19086">
    <property type="entry name" value="AKR_AKR11C1"/>
    <property type="match status" value="1"/>
</dbReference>
<dbReference type="InterPro" id="IPR020471">
    <property type="entry name" value="AKR"/>
</dbReference>